<evidence type="ECO:0000256" key="1">
    <source>
        <dbReference type="ARBA" id="ARBA00004141"/>
    </source>
</evidence>
<protein>
    <recommendedName>
        <fullName evidence="6">RHOMBOID-like protein</fullName>
        <ecNumber evidence="6">3.4.21.105</ecNumber>
    </recommendedName>
</protein>
<evidence type="ECO:0000256" key="3">
    <source>
        <dbReference type="ARBA" id="ARBA00022692"/>
    </source>
</evidence>
<feature type="transmembrane region" description="Helical" evidence="6">
    <location>
        <begin position="39"/>
        <end position="58"/>
    </location>
</feature>
<evidence type="ECO:0000256" key="6">
    <source>
        <dbReference type="RuleBase" id="RU362115"/>
    </source>
</evidence>
<dbReference type="InterPro" id="IPR002610">
    <property type="entry name" value="Peptidase_S54_rhomboid-like"/>
</dbReference>
<feature type="transmembrane region" description="Helical" evidence="6">
    <location>
        <begin position="157"/>
        <end position="175"/>
    </location>
</feature>
<feature type="transmembrane region" description="Helical" evidence="6">
    <location>
        <begin position="234"/>
        <end position="256"/>
    </location>
</feature>
<feature type="domain" description="Peptidase S54 rhomboid" evidence="8">
    <location>
        <begin position="116"/>
        <end position="252"/>
    </location>
</feature>
<keyword evidence="5 6" id="KW-0472">Membrane</keyword>
<dbReference type="PANTHER" id="PTHR22936">
    <property type="entry name" value="RHOMBOID-RELATED"/>
    <property type="match status" value="1"/>
</dbReference>
<feature type="transmembrane region" description="Helical" evidence="6">
    <location>
        <begin position="277"/>
        <end position="301"/>
    </location>
</feature>
<comment type="function">
    <text evidence="6">Serine protease involved in intramembrane proteolysis.</text>
</comment>
<dbReference type="Pfam" id="PF01694">
    <property type="entry name" value="Rhomboid"/>
    <property type="match status" value="1"/>
</dbReference>
<dbReference type="Proteomes" id="UP000886595">
    <property type="component" value="Unassembled WGS sequence"/>
</dbReference>
<gene>
    <name evidence="9" type="ORF">Bca52824_006352</name>
</gene>
<comment type="catalytic activity">
    <reaction evidence="6">
        <text>Cleaves type-1 transmembrane domains using a catalytic dyad composed of serine and histidine that are contributed by different transmembrane domains.</text>
        <dbReference type="EC" id="3.4.21.105"/>
    </reaction>
</comment>
<dbReference type="InterPro" id="IPR035952">
    <property type="entry name" value="Rhomboid-like_sf"/>
</dbReference>
<dbReference type="EMBL" id="JAAMPC010000001">
    <property type="protein sequence ID" value="KAG2335172.1"/>
    <property type="molecule type" value="Genomic_DNA"/>
</dbReference>
<keyword evidence="4 6" id="KW-1133">Transmembrane helix</keyword>
<dbReference type="InterPro" id="IPR022764">
    <property type="entry name" value="Peptidase_S54_rhomboid_dom"/>
</dbReference>
<evidence type="ECO:0000313" key="9">
    <source>
        <dbReference type="EMBL" id="KAG2335172.1"/>
    </source>
</evidence>
<reference evidence="9 10" key="1">
    <citation type="submission" date="2020-02" db="EMBL/GenBank/DDBJ databases">
        <authorList>
            <person name="Ma Q."/>
            <person name="Huang Y."/>
            <person name="Song X."/>
            <person name="Pei D."/>
        </authorList>
    </citation>
    <scope>NUCLEOTIDE SEQUENCE [LARGE SCALE GENOMIC DNA]</scope>
    <source>
        <strain evidence="9">Sxm20200214</strain>
        <tissue evidence="9">Leaf</tissue>
    </source>
</reference>
<keyword evidence="6" id="KW-0378">Hydrolase</keyword>
<feature type="region of interest" description="Disordered" evidence="7">
    <location>
        <begin position="1"/>
        <end position="34"/>
    </location>
</feature>
<proteinExistence type="inferred from homology"/>
<feature type="compositionally biased region" description="Basic and acidic residues" evidence="7">
    <location>
        <begin position="7"/>
        <end position="21"/>
    </location>
</feature>
<evidence type="ECO:0000259" key="8">
    <source>
        <dbReference type="Pfam" id="PF01694"/>
    </source>
</evidence>
<keyword evidence="3 6" id="KW-0812">Transmembrane</keyword>
<evidence type="ECO:0000256" key="7">
    <source>
        <dbReference type="SAM" id="MobiDB-lite"/>
    </source>
</evidence>
<dbReference type="SUPFAM" id="SSF144091">
    <property type="entry name" value="Rhomboid-like"/>
    <property type="match status" value="1"/>
</dbReference>
<keyword evidence="10" id="KW-1185">Reference proteome</keyword>
<accession>A0A8X8BI81</accession>
<comment type="caution">
    <text evidence="9">The sequence shown here is derived from an EMBL/GenBank/DDBJ whole genome shotgun (WGS) entry which is preliminary data.</text>
</comment>
<feature type="transmembrane region" description="Helical" evidence="6">
    <location>
        <begin position="124"/>
        <end position="145"/>
    </location>
</feature>
<comment type="similarity">
    <text evidence="2 6">Belongs to the peptidase S54 family.</text>
</comment>
<dbReference type="GO" id="GO:0004252">
    <property type="term" value="F:serine-type endopeptidase activity"/>
    <property type="evidence" value="ECO:0007669"/>
    <property type="project" value="InterPro"/>
</dbReference>
<evidence type="ECO:0000313" key="10">
    <source>
        <dbReference type="Proteomes" id="UP000886595"/>
    </source>
</evidence>
<dbReference type="OrthoDB" id="418595at2759"/>
<evidence type="ECO:0000256" key="5">
    <source>
        <dbReference type="ARBA" id="ARBA00023136"/>
    </source>
</evidence>
<feature type="transmembrane region" description="Helical" evidence="6">
    <location>
        <begin position="181"/>
        <end position="202"/>
    </location>
</feature>
<dbReference type="GO" id="GO:0016020">
    <property type="term" value="C:membrane"/>
    <property type="evidence" value="ECO:0007669"/>
    <property type="project" value="UniProtKB-SubCell"/>
</dbReference>
<comment type="subcellular location">
    <subcellularLocation>
        <location evidence="1 6">Membrane</location>
        <topology evidence="1 6">Multi-pass membrane protein</topology>
    </subcellularLocation>
</comment>
<keyword evidence="6" id="KW-0720">Serine protease</keyword>
<sequence>MAVGDDPENREIGSEDGDRSGIEPPPIPAPLSSSQRTSWLVPLFVVSNVILFSIAMFVNNCPNHSESHAPNRHCVARFLGRLSFEPLRNNPLFGPSSGTLEKLGSLEWCRVVEEYEAWRLFTCIWLHAGVIHLLVNMMSLLFIGIRLEQQFGFVRIGVIYVISGVGGSVVSSLFIRNGVSVGASGALFGLLGSMLSEIVTNWTIYSNKIAALLTLLLVIVVNLAFGILPHVDNVAHVGGFLVGFLLGFVLLARPQFKWLAREHIVQGRRLTSKYKPYQYILCLLSLALLIAGFVVALVMLFRGEDGNDHCRWCRYLRCIPTSRWSCEE</sequence>
<dbReference type="AlphaFoldDB" id="A0A8X8BI81"/>
<dbReference type="PANTHER" id="PTHR22936:SF86">
    <property type="entry name" value="RHOMBOID-LIKE PROTEIN 3"/>
    <property type="match status" value="1"/>
</dbReference>
<dbReference type="EC" id="3.4.21.105" evidence="6"/>
<dbReference type="GO" id="GO:0006508">
    <property type="term" value="P:proteolysis"/>
    <property type="evidence" value="ECO:0007669"/>
    <property type="project" value="UniProtKB-KW"/>
</dbReference>
<evidence type="ECO:0000256" key="4">
    <source>
        <dbReference type="ARBA" id="ARBA00022989"/>
    </source>
</evidence>
<name>A0A8X8BI81_BRACI</name>
<feature type="transmembrane region" description="Helical" evidence="6">
    <location>
        <begin position="209"/>
        <end position="228"/>
    </location>
</feature>
<keyword evidence="6" id="KW-0645">Protease</keyword>
<organism evidence="9 10">
    <name type="scientific">Brassica carinata</name>
    <name type="common">Ethiopian mustard</name>
    <name type="synonym">Abyssinian cabbage</name>
    <dbReference type="NCBI Taxonomy" id="52824"/>
    <lineage>
        <taxon>Eukaryota</taxon>
        <taxon>Viridiplantae</taxon>
        <taxon>Streptophyta</taxon>
        <taxon>Embryophyta</taxon>
        <taxon>Tracheophyta</taxon>
        <taxon>Spermatophyta</taxon>
        <taxon>Magnoliopsida</taxon>
        <taxon>eudicotyledons</taxon>
        <taxon>Gunneridae</taxon>
        <taxon>Pentapetalae</taxon>
        <taxon>rosids</taxon>
        <taxon>malvids</taxon>
        <taxon>Brassicales</taxon>
        <taxon>Brassicaceae</taxon>
        <taxon>Brassiceae</taxon>
        <taxon>Brassica</taxon>
    </lineage>
</organism>
<evidence type="ECO:0000256" key="2">
    <source>
        <dbReference type="ARBA" id="ARBA00009045"/>
    </source>
</evidence>
<dbReference type="Gene3D" id="1.20.1540.10">
    <property type="entry name" value="Rhomboid-like"/>
    <property type="match status" value="1"/>
</dbReference>